<organism evidence="2 3">
    <name type="scientific">Cellulosimicrobium cellulans</name>
    <name type="common">Arthrobacter luteus</name>
    <dbReference type="NCBI Taxonomy" id="1710"/>
    <lineage>
        <taxon>Bacteria</taxon>
        <taxon>Bacillati</taxon>
        <taxon>Actinomycetota</taxon>
        <taxon>Actinomycetes</taxon>
        <taxon>Micrococcales</taxon>
        <taxon>Promicromonosporaceae</taxon>
        <taxon>Cellulosimicrobium</taxon>
    </lineage>
</organism>
<dbReference type="Proteomes" id="UP000196228">
    <property type="component" value="Chromosome"/>
</dbReference>
<feature type="transmembrane region" description="Helical" evidence="1">
    <location>
        <begin position="100"/>
        <end position="123"/>
    </location>
</feature>
<gene>
    <name evidence="2" type="ORF">CBR64_13335</name>
</gene>
<keyword evidence="1" id="KW-0472">Membrane</keyword>
<feature type="transmembrane region" description="Helical" evidence="1">
    <location>
        <begin position="74"/>
        <end position="94"/>
    </location>
</feature>
<sequence>MLIQTSDGPQGVDLFLPATYDLAWTGAVLALVVALGVAVVLAVRAATRTPEPSLRGLATEDPVRRAARRHATTVSVAAMTAALLAGAVVTQAAATSVGGLAEGVLVGLSPAVVGLAFLGAHAVGERTWPRQRTSVRAATLRPRTVADVAPRCLRRLSWSLGALVVVLAAVGALTAGDDGRSVTRVLGDTASTASPYPGAFYGAWLALAAVLLVAGAEGVLRLVARRPAVAQVEETWDVGLRRASAHRVLRGTQLALGLTAAGMLGVGANAAARAGYPGAVVLVVVAVGLALAAIAVVVRPAPDPDAWADERTSAPIAAGRGHAVP</sequence>
<name>A0A1Y0HXP1_CELCE</name>
<evidence type="ECO:0000313" key="2">
    <source>
        <dbReference type="EMBL" id="ARU52296.1"/>
    </source>
</evidence>
<feature type="transmembrane region" description="Helical" evidence="1">
    <location>
        <begin position="156"/>
        <end position="176"/>
    </location>
</feature>
<proteinExistence type="predicted"/>
<keyword evidence="1" id="KW-0812">Transmembrane</keyword>
<accession>A0A1Y0HXP1</accession>
<protein>
    <submittedName>
        <fullName evidence="2">Uncharacterized protein</fullName>
    </submittedName>
</protein>
<evidence type="ECO:0000313" key="3">
    <source>
        <dbReference type="Proteomes" id="UP000196228"/>
    </source>
</evidence>
<feature type="transmembrane region" description="Helical" evidence="1">
    <location>
        <begin position="22"/>
        <end position="43"/>
    </location>
</feature>
<dbReference type="KEGG" id="cceu:CBR64_13335"/>
<dbReference type="AlphaFoldDB" id="A0A1Y0HXP1"/>
<feature type="transmembrane region" description="Helical" evidence="1">
    <location>
        <begin position="196"/>
        <end position="216"/>
    </location>
</feature>
<reference evidence="2 3" key="1">
    <citation type="submission" date="2017-05" db="EMBL/GenBank/DDBJ databases">
        <authorList>
            <person name="Song R."/>
            <person name="Chenine A.L."/>
            <person name="Ruprecht R.M."/>
        </authorList>
    </citation>
    <scope>NUCLEOTIDE SEQUENCE [LARGE SCALE GENOMIC DNA]</scope>
    <source>
        <strain evidence="2 3">PSBB019</strain>
    </source>
</reference>
<feature type="transmembrane region" description="Helical" evidence="1">
    <location>
        <begin position="278"/>
        <end position="298"/>
    </location>
</feature>
<keyword evidence="1" id="KW-1133">Transmembrane helix</keyword>
<evidence type="ECO:0000256" key="1">
    <source>
        <dbReference type="SAM" id="Phobius"/>
    </source>
</evidence>
<dbReference type="EMBL" id="CP021383">
    <property type="protein sequence ID" value="ARU52296.1"/>
    <property type="molecule type" value="Genomic_DNA"/>
</dbReference>